<accession>A0A916V2P2</accession>
<dbReference type="InterPro" id="IPR002178">
    <property type="entry name" value="PTS_EIIA_type-2_dom"/>
</dbReference>
<evidence type="ECO:0000256" key="1">
    <source>
        <dbReference type="ARBA" id="ARBA00004496"/>
    </source>
</evidence>
<dbReference type="RefSeq" id="WP_188848747.1">
    <property type="nucleotide sequence ID" value="NZ_BMJJ01000001.1"/>
</dbReference>
<dbReference type="Proteomes" id="UP000613160">
    <property type="component" value="Unassembled WGS sequence"/>
</dbReference>
<protein>
    <submittedName>
        <fullName evidence="4">PTS IIA-like nitrogen-regulatory protein PtsN</fullName>
    </submittedName>
</protein>
<dbReference type="GO" id="GO:0008982">
    <property type="term" value="F:protein-N(PI)-phosphohistidine-sugar phosphotransferase activity"/>
    <property type="evidence" value="ECO:0007669"/>
    <property type="project" value="InterPro"/>
</dbReference>
<dbReference type="CDD" id="cd00211">
    <property type="entry name" value="PTS_IIA_fru"/>
    <property type="match status" value="1"/>
</dbReference>
<proteinExistence type="predicted"/>
<dbReference type="PROSITE" id="PS00372">
    <property type="entry name" value="PTS_EIIA_TYPE_2_HIS"/>
    <property type="match status" value="1"/>
</dbReference>
<dbReference type="InterPro" id="IPR051541">
    <property type="entry name" value="PTS_SugarTrans_NitroReg"/>
</dbReference>
<dbReference type="InterPro" id="IPR016152">
    <property type="entry name" value="PTrfase/Anion_transptr"/>
</dbReference>
<dbReference type="EMBL" id="BMJJ01000001">
    <property type="protein sequence ID" value="GGD03299.1"/>
    <property type="molecule type" value="Genomic_DNA"/>
</dbReference>
<keyword evidence="5" id="KW-1185">Reference proteome</keyword>
<dbReference type="SUPFAM" id="SSF55804">
    <property type="entry name" value="Phoshotransferase/anion transport protein"/>
    <property type="match status" value="1"/>
</dbReference>
<dbReference type="PROSITE" id="PS51094">
    <property type="entry name" value="PTS_EIIA_TYPE_2"/>
    <property type="match status" value="1"/>
</dbReference>
<dbReference type="FunFam" id="3.40.930.10:FF:000009">
    <property type="entry name" value="PTS system, fructose specific IIABC component"/>
    <property type="match status" value="1"/>
</dbReference>
<evidence type="ECO:0000313" key="4">
    <source>
        <dbReference type="EMBL" id="GGD03299.1"/>
    </source>
</evidence>
<evidence type="ECO:0000256" key="2">
    <source>
        <dbReference type="ARBA" id="ARBA00022679"/>
    </source>
</evidence>
<reference evidence="4" key="2">
    <citation type="submission" date="2020-09" db="EMBL/GenBank/DDBJ databases">
        <authorList>
            <person name="Sun Q."/>
            <person name="Zhou Y."/>
        </authorList>
    </citation>
    <scope>NUCLEOTIDE SEQUENCE</scope>
    <source>
        <strain evidence="4">CGMCC 1.15493</strain>
    </source>
</reference>
<dbReference type="NCBIfam" id="TIGR01419">
    <property type="entry name" value="nitro_reg_IIA"/>
    <property type="match status" value="1"/>
</dbReference>
<dbReference type="GO" id="GO:0030295">
    <property type="term" value="F:protein kinase activator activity"/>
    <property type="evidence" value="ECO:0007669"/>
    <property type="project" value="TreeGrafter"/>
</dbReference>
<dbReference type="Pfam" id="PF00359">
    <property type="entry name" value="PTS_EIIA_2"/>
    <property type="match status" value="1"/>
</dbReference>
<feature type="domain" description="PTS EIIA type-2" evidence="3">
    <location>
        <begin position="16"/>
        <end position="159"/>
    </location>
</feature>
<evidence type="ECO:0000259" key="3">
    <source>
        <dbReference type="PROSITE" id="PS51094"/>
    </source>
</evidence>
<comment type="subcellular location">
    <subcellularLocation>
        <location evidence="1">Cytoplasm</location>
    </subcellularLocation>
</comment>
<dbReference type="AlphaFoldDB" id="A0A916V2P2"/>
<name>A0A916V2P2_9HYPH</name>
<gene>
    <name evidence="4" type="ORF">GCM10011335_02570</name>
</gene>
<dbReference type="InterPro" id="IPR006320">
    <property type="entry name" value="PTS_Nitro_regul"/>
</dbReference>
<reference evidence="4" key="1">
    <citation type="journal article" date="2014" name="Int. J. Syst. Evol. Microbiol.">
        <title>Complete genome sequence of Corynebacterium casei LMG S-19264T (=DSM 44701T), isolated from a smear-ripened cheese.</title>
        <authorList>
            <consortium name="US DOE Joint Genome Institute (JGI-PGF)"/>
            <person name="Walter F."/>
            <person name="Albersmeier A."/>
            <person name="Kalinowski J."/>
            <person name="Ruckert C."/>
        </authorList>
    </citation>
    <scope>NUCLEOTIDE SEQUENCE</scope>
    <source>
        <strain evidence="4">CGMCC 1.15493</strain>
    </source>
</reference>
<dbReference type="PANTHER" id="PTHR47738">
    <property type="entry name" value="PTS SYSTEM FRUCTOSE-LIKE EIIA COMPONENT-RELATED"/>
    <property type="match status" value="1"/>
</dbReference>
<comment type="caution">
    <text evidence="4">The sequence shown here is derived from an EMBL/GenBank/DDBJ whole genome shotgun (WGS) entry which is preliminary data.</text>
</comment>
<dbReference type="GO" id="GO:0009401">
    <property type="term" value="P:phosphoenolpyruvate-dependent sugar phosphotransferase system"/>
    <property type="evidence" value="ECO:0007669"/>
    <property type="project" value="InterPro"/>
</dbReference>
<keyword evidence="2" id="KW-0808">Transferase</keyword>
<dbReference type="PANTHER" id="PTHR47738:SF1">
    <property type="entry name" value="NITROGEN REGULATORY PROTEIN"/>
    <property type="match status" value="1"/>
</dbReference>
<dbReference type="GO" id="GO:0005737">
    <property type="term" value="C:cytoplasm"/>
    <property type="evidence" value="ECO:0007669"/>
    <property type="project" value="UniProtKB-SubCell"/>
</dbReference>
<organism evidence="4 5">
    <name type="scientific">Aureimonas glaciei</name>
    <dbReference type="NCBI Taxonomy" id="1776957"/>
    <lineage>
        <taxon>Bacteria</taxon>
        <taxon>Pseudomonadati</taxon>
        <taxon>Pseudomonadota</taxon>
        <taxon>Alphaproteobacteria</taxon>
        <taxon>Hyphomicrobiales</taxon>
        <taxon>Aurantimonadaceae</taxon>
        <taxon>Aureimonas</taxon>
    </lineage>
</organism>
<dbReference type="Gene3D" id="3.40.930.10">
    <property type="entry name" value="Mannitol-specific EII, Chain A"/>
    <property type="match status" value="1"/>
</dbReference>
<evidence type="ECO:0000313" key="5">
    <source>
        <dbReference type="Proteomes" id="UP000613160"/>
    </source>
</evidence>
<sequence length="164" mass="17684">MTSSQTLKNSPADLGSLIDLESILPAMKASSKKQVLQELAERAAQRTGLSEREIFDKVMQRERLGSTGVGNGIAIPHGKIENLTGLVGVFGRLYHPVEFDALDDQPVDLVFLLLAPEDAGADHLKALSKIARMLRNGETVTRLRAARDADTLYAVMTEAKAAGT</sequence>